<evidence type="ECO:0000313" key="1">
    <source>
        <dbReference type="EMBL" id="ERH30048.1"/>
    </source>
</evidence>
<evidence type="ECO:0000313" key="2">
    <source>
        <dbReference type="Proteomes" id="UP000016519"/>
    </source>
</evidence>
<organism evidence="1 2">
    <name type="scientific">Alloscardovia omnicolens F0580</name>
    <dbReference type="NCBI Taxonomy" id="1321816"/>
    <lineage>
        <taxon>Bacteria</taxon>
        <taxon>Bacillati</taxon>
        <taxon>Actinomycetota</taxon>
        <taxon>Actinomycetes</taxon>
        <taxon>Bifidobacteriales</taxon>
        <taxon>Bifidobacteriaceae</taxon>
        <taxon>Alloscardovia</taxon>
    </lineage>
</organism>
<protein>
    <submittedName>
        <fullName evidence="1">Uncharacterized protein</fullName>
    </submittedName>
</protein>
<dbReference type="HOGENOM" id="CLU_3228710_0_0_11"/>
<dbReference type="Proteomes" id="UP000016519">
    <property type="component" value="Unassembled WGS sequence"/>
</dbReference>
<proteinExistence type="predicted"/>
<dbReference type="AlphaFoldDB" id="U1SDN1"/>
<keyword evidence="2" id="KW-1185">Reference proteome</keyword>
<accession>U1SDN1</accession>
<comment type="caution">
    <text evidence="1">The sequence shown here is derived from an EMBL/GenBank/DDBJ whole genome shotgun (WGS) entry which is preliminary data.</text>
</comment>
<dbReference type="PATRIC" id="fig|1321816.3.peg.1177"/>
<reference evidence="1 2" key="1">
    <citation type="submission" date="2013-08" db="EMBL/GenBank/DDBJ databases">
        <authorList>
            <person name="Weinstock G."/>
            <person name="Sodergren E."/>
            <person name="Wylie T."/>
            <person name="Fulton L."/>
            <person name="Fulton R."/>
            <person name="Fronick C."/>
            <person name="O'Laughlin M."/>
            <person name="Godfrey J."/>
            <person name="Miner T."/>
            <person name="Herter B."/>
            <person name="Appelbaum E."/>
            <person name="Cordes M."/>
            <person name="Lek S."/>
            <person name="Wollam A."/>
            <person name="Pepin K.H."/>
            <person name="Palsikar V.B."/>
            <person name="Mitreva M."/>
            <person name="Wilson R.K."/>
        </authorList>
    </citation>
    <scope>NUCLEOTIDE SEQUENCE [LARGE SCALE GENOMIC DNA]</scope>
    <source>
        <strain evidence="1 2">F0580</strain>
    </source>
</reference>
<sequence>MSKAVGLTAQESTKKFTYSNGQISFDVTAPGTTISKTHKLIKQ</sequence>
<gene>
    <name evidence="1" type="ORF">HMPREF9244_01336</name>
</gene>
<dbReference type="EMBL" id="AWSI01000037">
    <property type="protein sequence ID" value="ERH30048.1"/>
    <property type="molecule type" value="Genomic_DNA"/>
</dbReference>
<name>U1SDN1_9BIFI</name>